<proteinExistence type="predicted"/>
<dbReference type="AlphaFoldDB" id="A0A2P4QTM3"/>
<accession>A0A2P4QTM3</accession>
<dbReference type="Proteomes" id="UP000018888">
    <property type="component" value="Unassembled WGS sequence"/>
</dbReference>
<name>A0A2P4QTM3_RHIID</name>
<feature type="transmembrane region" description="Helical" evidence="1">
    <location>
        <begin position="20"/>
        <end position="38"/>
    </location>
</feature>
<keyword evidence="3" id="KW-1185">Reference proteome</keyword>
<gene>
    <name evidence="2" type="ORF">GLOIN_2v1512232</name>
</gene>
<keyword evidence="1" id="KW-0812">Transmembrane</keyword>
<reference evidence="2 3" key="2">
    <citation type="journal article" date="2018" name="New Phytol.">
        <title>High intraspecific genome diversity in the model arbuscular mycorrhizal symbiont Rhizophagus irregularis.</title>
        <authorList>
            <person name="Chen E.C.H."/>
            <person name="Morin E."/>
            <person name="Beaudet D."/>
            <person name="Noel J."/>
            <person name="Yildirir G."/>
            <person name="Ndikumana S."/>
            <person name="Charron P."/>
            <person name="St-Onge C."/>
            <person name="Giorgi J."/>
            <person name="Kruger M."/>
            <person name="Marton T."/>
            <person name="Ropars J."/>
            <person name="Grigoriev I.V."/>
            <person name="Hainaut M."/>
            <person name="Henrissat B."/>
            <person name="Roux C."/>
            <person name="Martin F."/>
            <person name="Corradi N."/>
        </authorList>
    </citation>
    <scope>NUCLEOTIDE SEQUENCE [LARGE SCALE GENOMIC DNA]</scope>
    <source>
        <strain evidence="2 3">DAOM 197198</strain>
    </source>
</reference>
<sequence length="55" mass="6840">MLTFLFYYCGFDLWCISDIIFLIFLMCIVFLFFGYIMYSRSLSYYILDLWMHHIP</sequence>
<feature type="non-terminal residue" evidence="2">
    <location>
        <position position="55"/>
    </location>
</feature>
<evidence type="ECO:0000256" key="1">
    <source>
        <dbReference type="SAM" id="Phobius"/>
    </source>
</evidence>
<reference evidence="2 3" key="1">
    <citation type="journal article" date="2013" name="Proc. Natl. Acad. Sci. U.S.A.">
        <title>Genome of an arbuscular mycorrhizal fungus provides insight into the oldest plant symbiosis.</title>
        <authorList>
            <person name="Tisserant E."/>
            <person name="Malbreil M."/>
            <person name="Kuo A."/>
            <person name="Kohler A."/>
            <person name="Symeonidi A."/>
            <person name="Balestrini R."/>
            <person name="Charron P."/>
            <person name="Duensing N."/>
            <person name="Frei Dit Frey N."/>
            <person name="Gianinazzi-Pearson V."/>
            <person name="Gilbert L.B."/>
            <person name="Handa Y."/>
            <person name="Herr J.R."/>
            <person name="Hijri M."/>
            <person name="Koul R."/>
            <person name="Kawaguchi M."/>
            <person name="Krajinski F."/>
            <person name="Lammers P.J."/>
            <person name="Masclaux F.G."/>
            <person name="Murat C."/>
            <person name="Morin E."/>
            <person name="Ndikumana S."/>
            <person name="Pagni M."/>
            <person name="Petitpierre D."/>
            <person name="Requena N."/>
            <person name="Rosikiewicz P."/>
            <person name="Riley R."/>
            <person name="Saito K."/>
            <person name="San Clemente H."/>
            <person name="Shapiro H."/>
            <person name="van Tuinen D."/>
            <person name="Becard G."/>
            <person name="Bonfante P."/>
            <person name="Paszkowski U."/>
            <person name="Shachar-Hill Y.Y."/>
            <person name="Tuskan G.A."/>
            <person name="Young P.W."/>
            <person name="Sanders I.R."/>
            <person name="Henrissat B."/>
            <person name="Rensing S.A."/>
            <person name="Grigoriev I.V."/>
            <person name="Corradi N."/>
            <person name="Roux C."/>
            <person name="Martin F."/>
        </authorList>
    </citation>
    <scope>NUCLEOTIDE SEQUENCE [LARGE SCALE GENOMIC DNA]</scope>
    <source>
        <strain evidence="2 3">DAOM 197198</strain>
    </source>
</reference>
<comment type="caution">
    <text evidence="2">The sequence shown here is derived from an EMBL/GenBank/DDBJ whole genome shotgun (WGS) entry which is preliminary data.</text>
</comment>
<evidence type="ECO:0000313" key="3">
    <source>
        <dbReference type="Proteomes" id="UP000018888"/>
    </source>
</evidence>
<evidence type="ECO:0000313" key="2">
    <source>
        <dbReference type="EMBL" id="POG81006.1"/>
    </source>
</evidence>
<keyword evidence="1" id="KW-0472">Membrane</keyword>
<dbReference type="EMBL" id="AUPC02000014">
    <property type="protein sequence ID" value="POG81006.1"/>
    <property type="molecule type" value="Genomic_DNA"/>
</dbReference>
<keyword evidence="1" id="KW-1133">Transmembrane helix</keyword>
<protein>
    <submittedName>
        <fullName evidence="2">Uncharacterized protein</fullName>
    </submittedName>
</protein>
<organism evidence="2 3">
    <name type="scientific">Rhizophagus irregularis (strain DAOM 181602 / DAOM 197198 / MUCL 43194)</name>
    <name type="common">Arbuscular mycorrhizal fungus</name>
    <name type="synonym">Glomus intraradices</name>
    <dbReference type="NCBI Taxonomy" id="747089"/>
    <lineage>
        <taxon>Eukaryota</taxon>
        <taxon>Fungi</taxon>
        <taxon>Fungi incertae sedis</taxon>
        <taxon>Mucoromycota</taxon>
        <taxon>Glomeromycotina</taxon>
        <taxon>Glomeromycetes</taxon>
        <taxon>Glomerales</taxon>
        <taxon>Glomeraceae</taxon>
        <taxon>Rhizophagus</taxon>
    </lineage>
</organism>